<evidence type="ECO:0000256" key="1">
    <source>
        <dbReference type="ARBA" id="ARBA00006484"/>
    </source>
</evidence>
<comment type="caution">
    <text evidence="5">The sequence shown here is derived from an EMBL/GenBank/DDBJ whole genome shotgun (WGS) entry which is preliminary data.</text>
</comment>
<name>A0ABT3TL03_9GAMM</name>
<dbReference type="InterPro" id="IPR020904">
    <property type="entry name" value="Sc_DH/Rdtase_CS"/>
</dbReference>
<dbReference type="PANTHER" id="PTHR43976">
    <property type="entry name" value="SHORT CHAIN DEHYDROGENASE"/>
    <property type="match status" value="1"/>
</dbReference>
<dbReference type="EMBL" id="SHNN01000005">
    <property type="protein sequence ID" value="MCX2983007.1"/>
    <property type="molecule type" value="Genomic_DNA"/>
</dbReference>
<dbReference type="InterPro" id="IPR057326">
    <property type="entry name" value="KR_dom"/>
</dbReference>
<evidence type="ECO:0000256" key="2">
    <source>
        <dbReference type="ARBA" id="ARBA00023002"/>
    </source>
</evidence>
<organism evidence="5 6">
    <name type="scientific">Candidatus Litorirhabdus singularis</name>
    <dbReference type="NCBI Taxonomy" id="2518993"/>
    <lineage>
        <taxon>Bacteria</taxon>
        <taxon>Pseudomonadati</taxon>
        <taxon>Pseudomonadota</taxon>
        <taxon>Gammaproteobacteria</taxon>
        <taxon>Cellvibrionales</taxon>
        <taxon>Halieaceae</taxon>
        <taxon>Candidatus Litorirhabdus</taxon>
    </lineage>
</organism>
<dbReference type="InterPro" id="IPR002347">
    <property type="entry name" value="SDR_fam"/>
</dbReference>
<dbReference type="RefSeq" id="WP_279247038.1">
    <property type="nucleotide sequence ID" value="NZ_SHNN01000005.1"/>
</dbReference>
<keyword evidence="2" id="KW-0560">Oxidoreductase</keyword>
<gene>
    <name evidence="5" type="ORF">EYC98_19260</name>
</gene>
<dbReference type="PANTHER" id="PTHR43976:SF16">
    <property type="entry name" value="SHORT-CHAIN DEHYDROGENASE_REDUCTASE FAMILY PROTEIN"/>
    <property type="match status" value="1"/>
</dbReference>
<dbReference type="Gene3D" id="3.40.50.720">
    <property type="entry name" value="NAD(P)-binding Rossmann-like Domain"/>
    <property type="match status" value="1"/>
</dbReference>
<evidence type="ECO:0000313" key="5">
    <source>
        <dbReference type="EMBL" id="MCX2983007.1"/>
    </source>
</evidence>
<dbReference type="PROSITE" id="PS00061">
    <property type="entry name" value="ADH_SHORT"/>
    <property type="match status" value="1"/>
</dbReference>
<comment type="similarity">
    <text evidence="1 3">Belongs to the short-chain dehydrogenases/reductases (SDR) family.</text>
</comment>
<dbReference type="Pfam" id="PF00106">
    <property type="entry name" value="adh_short"/>
    <property type="match status" value="1"/>
</dbReference>
<sequence>MAVILVTGSSTGIGQEAVIHLAQRGHTVFATCRNPATATELNDRIASTGLDIGVLPLDLLDQKTITSCIDSVIEKAGRIDVLVSNAGIGAGGALEETPLETIKEVYESNVFGTLAVMQTVIPHLRKQNSGRLVNVTSLAAVNVFGCHGTYSSSKAAMESMCVALSQELAQFNIEVSLVEPGCVMTPMWTKGEPPAEDSPYTRAYERIMGFGTFGLGRAATTIDCAEAITDAIESDQPQFRYPVGPDAEDFFKAYRAMNDDEEWRRIARLDNEAYAEKMLELMGVDYYR</sequence>
<dbReference type="PRINTS" id="PR00080">
    <property type="entry name" value="SDRFAMILY"/>
</dbReference>
<evidence type="ECO:0000259" key="4">
    <source>
        <dbReference type="SMART" id="SM00822"/>
    </source>
</evidence>
<evidence type="ECO:0000313" key="6">
    <source>
        <dbReference type="Proteomes" id="UP001143362"/>
    </source>
</evidence>
<dbReference type="SUPFAM" id="SSF51735">
    <property type="entry name" value="NAD(P)-binding Rossmann-fold domains"/>
    <property type="match status" value="1"/>
</dbReference>
<reference evidence="5" key="1">
    <citation type="submission" date="2019-02" db="EMBL/GenBank/DDBJ databases">
        <authorList>
            <person name="Li S.-H."/>
        </authorList>
    </citation>
    <scope>NUCLEOTIDE SEQUENCE</scope>
    <source>
        <strain evidence="5">IMCC14734</strain>
    </source>
</reference>
<evidence type="ECO:0000256" key="3">
    <source>
        <dbReference type="RuleBase" id="RU000363"/>
    </source>
</evidence>
<dbReference type="PRINTS" id="PR00081">
    <property type="entry name" value="GDHRDH"/>
</dbReference>
<dbReference type="Proteomes" id="UP001143362">
    <property type="component" value="Unassembled WGS sequence"/>
</dbReference>
<proteinExistence type="inferred from homology"/>
<dbReference type="SMART" id="SM00822">
    <property type="entry name" value="PKS_KR"/>
    <property type="match status" value="1"/>
</dbReference>
<feature type="domain" description="Ketoreductase" evidence="4">
    <location>
        <begin position="2"/>
        <end position="176"/>
    </location>
</feature>
<dbReference type="InterPro" id="IPR036291">
    <property type="entry name" value="NAD(P)-bd_dom_sf"/>
</dbReference>
<keyword evidence="6" id="KW-1185">Reference proteome</keyword>
<protein>
    <submittedName>
        <fullName evidence="5">SDR family oxidoreductase</fullName>
    </submittedName>
</protein>
<dbReference type="InterPro" id="IPR051911">
    <property type="entry name" value="SDR_oxidoreductase"/>
</dbReference>
<dbReference type="CDD" id="cd05374">
    <property type="entry name" value="17beta-HSD-like_SDR_c"/>
    <property type="match status" value="1"/>
</dbReference>
<accession>A0ABT3TL03</accession>